<dbReference type="Pfam" id="PF04167">
    <property type="entry name" value="DUF402"/>
    <property type="match status" value="1"/>
</dbReference>
<protein>
    <recommendedName>
        <fullName evidence="1">DUF402 domain-containing protein</fullName>
    </recommendedName>
</protein>
<dbReference type="Gene3D" id="2.40.380.10">
    <property type="entry name" value="FomD-like"/>
    <property type="match status" value="1"/>
</dbReference>
<dbReference type="RefSeq" id="WP_093273166.1">
    <property type="nucleotide sequence ID" value="NZ_FNOK01000041.1"/>
</dbReference>
<name>A0A1H3PC69_9PSEU</name>
<dbReference type="OrthoDB" id="3821551at2"/>
<dbReference type="PIRSF" id="PIRSF012622">
    <property type="entry name" value="UCP012622"/>
    <property type="match status" value="1"/>
</dbReference>
<evidence type="ECO:0000313" key="2">
    <source>
        <dbReference type="EMBL" id="SDY98405.1"/>
    </source>
</evidence>
<dbReference type="InterPro" id="IPR007295">
    <property type="entry name" value="DUF402"/>
</dbReference>
<dbReference type="SUPFAM" id="SSF159234">
    <property type="entry name" value="FomD-like"/>
    <property type="match status" value="1"/>
</dbReference>
<sequence length="198" mass="22681">MTTQREIAEQLGLPVHPPKVEVFDLVANTNTDPKGHVRTVTHYAREPFGLYLARPMPGHPRIAAFESWLLPRLGLRVTRWYWHPGHEDDVDFYLDVADVEPGERQWRTVDHYLDIVVRDGRAAELLDVDEFVIAVRAELLDPETAERAMRRACAAVDGLARHGYDLPKWLRANGIELSWRGQPVQDPVPDQRTLPPSR</sequence>
<accession>A0A1H3PC69</accession>
<dbReference type="Proteomes" id="UP000199529">
    <property type="component" value="Unassembled WGS sequence"/>
</dbReference>
<dbReference type="AlphaFoldDB" id="A0A1H3PC69"/>
<feature type="domain" description="DUF402" evidence="1">
    <location>
        <begin position="33"/>
        <end position="164"/>
    </location>
</feature>
<keyword evidence="3" id="KW-1185">Reference proteome</keyword>
<gene>
    <name evidence="2" type="ORF">SAMN05216215_104161</name>
</gene>
<reference evidence="3" key="1">
    <citation type="submission" date="2016-10" db="EMBL/GenBank/DDBJ databases">
        <authorList>
            <person name="Varghese N."/>
            <person name="Submissions S."/>
        </authorList>
    </citation>
    <scope>NUCLEOTIDE SEQUENCE [LARGE SCALE GENOMIC DNA]</scope>
    <source>
        <strain evidence="3">CGMCC 4.3530</strain>
    </source>
</reference>
<evidence type="ECO:0000259" key="1">
    <source>
        <dbReference type="Pfam" id="PF04167"/>
    </source>
</evidence>
<organism evidence="2 3">
    <name type="scientific">Saccharopolyspora shandongensis</name>
    <dbReference type="NCBI Taxonomy" id="418495"/>
    <lineage>
        <taxon>Bacteria</taxon>
        <taxon>Bacillati</taxon>
        <taxon>Actinomycetota</taxon>
        <taxon>Actinomycetes</taxon>
        <taxon>Pseudonocardiales</taxon>
        <taxon>Pseudonocardiaceae</taxon>
        <taxon>Saccharopolyspora</taxon>
    </lineage>
</organism>
<evidence type="ECO:0000313" key="3">
    <source>
        <dbReference type="Proteomes" id="UP000199529"/>
    </source>
</evidence>
<dbReference type="EMBL" id="FNOK01000041">
    <property type="protein sequence ID" value="SDY98405.1"/>
    <property type="molecule type" value="Genomic_DNA"/>
</dbReference>
<dbReference type="STRING" id="418495.SAMN05216215_104161"/>
<dbReference type="InterPro" id="IPR014465">
    <property type="entry name" value="UCP012622"/>
</dbReference>
<dbReference type="InterPro" id="IPR035930">
    <property type="entry name" value="FomD-like_sf"/>
</dbReference>
<proteinExistence type="predicted"/>